<gene>
    <name evidence="2" type="ORF">E1163_04465</name>
</gene>
<feature type="domain" description="Thiopeptide-type bacteriocin biosynthesis" evidence="1">
    <location>
        <begin position="13"/>
        <end position="332"/>
    </location>
</feature>
<reference evidence="2 3" key="1">
    <citation type="submission" date="2019-02" db="EMBL/GenBank/DDBJ databases">
        <authorList>
            <person name="Goldberg S.R."/>
            <person name="Haltli B.A."/>
            <person name="Correa H."/>
            <person name="Russell K.G."/>
        </authorList>
    </citation>
    <scope>NUCLEOTIDE SEQUENCE [LARGE SCALE GENOMIC DNA]</scope>
    <source>
        <strain evidence="2 3">JCM 16186</strain>
    </source>
</reference>
<accession>A0ABW9RKJ0</accession>
<evidence type="ECO:0000259" key="1">
    <source>
        <dbReference type="Pfam" id="PF14028"/>
    </source>
</evidence>
<proteinExistence type="predicted"/>
<comment type="caution">
    <text evidence="2">The sequence shown here is derived from an EMBL/GenBank/DDBJ whole genome shotgun (WGS) entry which is preliminary data.</text>
</comment>
<dbReference type="Proteomes" id="UP000798808">
    <property type="component" value="Unassembled WGS sequence"/>
</dbReference>
<dbReference type="RefSeq" id="WP_155169938.1">
    <property type="nucleotide sequence ID" value="NZ_BAAAFL010000008.1"/>
</dbReference>
<sequence>MSHKNNPESDKTWLAAFLYYAEPWEEFLIQGVKPLIDQVMDEKLADQYFFIRYWEKGPHIRLRFKGDAAVLDDKVKPLIMNHFDRYFKNKPSERQDPEWLKDASEEQQWYPNNSVQFIEYDPETDRYGGEHALLVSERQFQASSNATLAIIEDGLDSWDYNRALGAAIQLHLGFAYGVGMDQHQASKFFSEVFENWLPRAYYFFEKDISKEELERRKQETMKAFESNFEGHKDSLIPFFQTVWEAFEEGQSFDQEWLNQWLIDMNKVKADLRELQNAGKLVVPKWYPMKDNAGVPEADQQLWAIYDSYIHMINNRMGIMNRDEGYLAYLVRESIKVLRNSVSNG</sequence>
<keyword evidence="3" id="KW-1185">Reference proteome</keyword>
<name>A0ABW9RKJ0_9BACT</name>
<protein>
    <recommendedName>
        <fullName evidence="1">Thiopeptide-type bacteriocin biosynthesis domain-containing protein</fullName>
    </recommendedName>
</protein>
<evidence type="ECO:0000313" key="2">
    <source>
        <dbReference type="EMBL" id="MTI24191.1"/>
    </source>
</evidence>
<organism evidence="2 3">
    <name type="scientific">Fulvivirga kasyanovii</name>
    <dbReference type="NCBI Taxonomy" id="396812"/>
    <lineage>
        <taxon>Bacteria</taxon>
        <taxon>Pseudomonadati</taxon>
        <taxon>Bacteroidota</taxon>
        <taxon>Cytophagia</taxon>
        <taxon>Cytophagales</taxon>
        <taxon>Fulvivirgaceae</taxon>
        <taxon>Fulvivirga</taxon>
    </lineage>
</organism>
<dbReference type="Pfam" id="PF14028">
    <property type="entry name" value="Lant_dehydr_C"/>
    <property type="match status" value="1"/>
</dbReference>
<evidence type="ECO:0000313" key="3">
    <source>
        <dbReference type="Proteomes" id="UP000798808"/>
    </source>
</evidence>
<dbReference type="NCBIfam" id="TIGR03891">
    <property type="entry name" value="thiopep_ocin"/>
    <property type="match status" value="1"/>
</dbReference>
<dbReference type="InterPro" id="IPR023809">
    <property type="entry name" value="Thiopep_bacteriocin_synth_dom"/>
</dbReference>
<dbReference type="EMBL" id="SMLW01000379">
    <property type="protein sequence ID" value="MTI24191.1"/>
    <property type="molecule type" value="Genomic_DNA"/>
</dbReference>